<dbReference type="Pfam" id="PF03983">
    <property type="entry name" value="SHD1"/>
    <property type="match status" value="1"/>
</dbReference>
<dbReference type="PROSITE" id="PS50082">
    <property type="entry name" value="WD_REPEATS_2"/>
    <property type="match status" value="1"/>
</dbReference>
<dbReference type="AlphaFoldDB" id="A0A2S8F593"/>
<gene>
    <name evidence="5" type="ORF">C5Y96_17405</name>
</gene>
<dbReference type="GO" id="GO:0030674">
    <property type="term" value="F:protein-macromolecule adaptor activity"/>
    <property type="evidence" value="ECO:0007669"/>
    <property type="project" value="InterPro"/>
</dbReference>
<keyword evidence="2" id="KW-0677">Repeat</keyword>
<dbReference type="Gene3D" id="2.30.30.700">
    <property type="entry name" value="SLA1 homology domain 1"/>
    <property type="match status" value="1"/>
</dbReference>
<dbReference type="SUPFAM" id="SSF50978">
    <property type="entry name" value="WD40 repeat-like"/>
    <property type="match status" value="1"/>
</dbReference>
<keyword evidence="1 3" id="KW-0853">WD repeat</keyword>
<dbReference type="Gene3D" id="2.130.10.10">
    <property type="entry name" value="YVTN repeat-like/Quinoprotein amine dehydrogenase"/>
    <property type="match status" value="2"/>
</dbReference>
<evidence type="ECO:0000256" key="3">
    <source>
        <dbReference type="PROSITE-ProRule" id="PRU00221"/>
    </source>
</evidence>
<name>A0A2S8F593_9BACT</name>
<evidence type="ECO:0000313" key="5">
    <source>
        <dbReference type="EMBL" id="PQO27321.1"/>
    </source>
</evidence>
<dbReference type="EMBL" id="PUIA01000057">
    <property type="protein sequence ID" value="PQO27321.1"/>
    <property type="molecule type" value="Genomic_DNA"/>
</dbReference>
<dbReference type="InterPro" id="IPR001680">
    <property type="entry name" value="WD40_rpt"/>
</dbReference>
<dbReference type="Proteomes" id="UP000240009">
    <property type="component" value="Unassembled WGS sequence"/>
</dbReference>
<accession>A0A2S8F593</accession>
<feature type="domain" description="SLA1 homology" evidence="4">
    <location>
        <begin position="9"/>
        <end position="62"/>
    </location>
</feature>
<evidence type="ECO:0000256" key="2">
    <source>
        <dbReference type="ARBA" id="ARBA00022737"/>
    </source>
</evidence>
<protein>
    <recommendedName>
        <fullName evidence="4">SLA1 homology domain-containing protein</fullName>
    </recommendedName>
</protein>
<dbReference type="GO" id="GO:0042802">
    <property type="term" value="F:identical protein binding"/>
    <property type="evidence" value="ECO:0007669"/>
    <property type="project" value="InterPro"/>
</dbReference>
<dbReference type="Pfam" id="PF00400">
    <property type="entry name" value="WD40"/>
    <property type="match status" value="3"/>
</dbReference>
<evidence type="ECO:0000313" key="6">
    <source>
        <dbReference type="Proteomes" id="UP000240009"/>
    </source>
</evidence>
<feature type="repeat" description="WD" evidence="3">
    <location>
        <begin position="200"/>
        <end position="241"/>
    </location>
</feature>
<dbReference type="InterPro" id="IPR007131">
    <property type="entry name" value="SHD1"/>
</dbReference>
<dbReference type="PANTHER" id="PTHR22847:SF637">
    <property type="entry name" value="WD REPEAT DOMAIN 5B"/>
    <property type="match status" value="1"/>
</dbReference>
<organism evidence="5 6">
    <name type="scientific">Blastopirellula marina</name>
    <dbReference type="NCBI Taxonomy" id="124"/>
    <lineage>
        <taxon>Bacteria</taxon>
        <taxon>Pseudomonadati</taxon>
        <taxon>Planctomycetota</taxon>
        <taxon>Planctomycetia</taxon>
        <taxon>Pirellulales</taxon>
        <taxon>Pirellulaceae</taxon>
        <taxon>Blastopirellula</taxon>
    </lineage>
</organism>
<evidence type="ECO:0000256" key="1">
    <source>
        <dbReference type="ARBA" id="ARBA00022574"/>
    </source>
</evidence>
<dbReference type="GO" id="GO:0043130">
    <property type="term" value="F:ubiquitin binding"/>
    <property type="evidence" value="ECO:0007669"/>
    <property type="project" value="InterPro"/>
</dbReference>
<comment type="caution">
    <text evidence="5">The sequence shown here is derived from an EMBL/GenBank/DDBJ whole genome shotgun (WGS) entry which is preliminary data.</text>
</comment>
<dbReference type="SMART" id="SM00320">
    <property type="entry name" value="WD40"/>
    <property type="match status" value="6"/>
</dbReference>
<dbReference type="InterPro" id="IPR036322">
    <property type="entry name" value="WD40_repeat_dom_sf"/>
</dbReference>
<dbReference type="PANTHER" id="PTHR22847">
    <property type="entry name" value="WD40 REPEAT PROTEIN"/>
    <property type="match status" value="1"/>
</dbReference>
<sequence>MAIGIDRLNAREWSDKSGTHKTEAEFISFKNGKVYLEKGDGDIVSVPIEILSSPDLEFLSSKPDVSKYFESHPELAPKRSVGTSSAKAQVKPQFVDIKAPEGVGSGEVRRFEDMGWSVKSLAFSGNGGLLAAGKQDKTLLLFGVSESQTLIKLDDLDALGQLTCCLFTPDNSKLIVGGYSGRIIVWNVDPSGQLEQVSQFVGHNGEIKTISVSQDGKKVVSGGSDKTLKYWELETGEEIHSFPVFDGAVRASFITRSGKQALGSDGAQLVLFDLEEGEAIQAMDLVSTSAHDVAISPDGRKVAVSNLYAIHVWDTKSGKGFLLQDREIQWTIQFAPDAQKILSGARAKVNVWDLRKQNRINVFDTGSHGYVQTLACSPDNQHVAAIGSSAGQDLQVFRYSTSRK</sequence>
<dbReference type="PROSITE" id="PS50294">
    <property type="entry name" value="WD_REPEATS_REGION"/>
    <property type="match status" value="1"/>
</dbReference>
<proteinExistence type="predicted"/>
<evidence type="ECO:0000259" key="4">
    <source>
        <dbReference type="Pfam" id="PF03983"/>
    </source>
</evidence>
<reference evidence="5 6" key="1">
    <citation type="submission" date="2018-02" db="EMBL/GenBank/DDBJ databases">
        <title>Comparative genomes isolates from brazilian mangrove.</title>
        <authorList>
            <person name="Araujo J.E."/>
            <person name="Taketani R.G."/>
            <person name="Silva M.C.P."/>
            <person name="Loureco M.V."/>
            <person name="Andreote F.D."/>
        </authorList>
    </citation>
    <scope>NUCLEOTIDE SEQUENCE [LARGE SCALE GENOMIC DNA]</scope>
    <source>
        <strain evidence="5 6">HEX-2 MGV</strain>
    </source>
</reference>
<dbReference type="InterPro" id="IPR015943">
    <property type="entry name" value="WD40/YVTN_repeat-like_dom_sf"/>
</dbReference>
<dbReference type="GO" id="GO:0008092">
    <property type="term" value="F:cytoskeletal protein binding"/>
    <property type="evidence" value="ECO:0007669"/>
    <property type="project" value="InterPro"/>
</dbReference>